<dbReference type="Pfam" id="PF00566">
    <property type="entry name" value="RabGAP-TBC"/>
    <property type="match status" value="1"/>
</dbReference>
<dbReference type="PANTHER" id="PTHR22957:SF26">
    <property type="entry name" value="LD44506P"/>
    <property type="match status" value="1"/>
</dbReference>
<evidence type="ECO:0000256" key="3">
    <source>
        <dbReference type="SAM" id="MobiDB-lite"/>
    </source>
</evidence>
<feature type="compositionally biased region" description="Polar residues" evidence="3">
    <location>
        <begin position="126"/>
        <end position="149"/>
    </location>
</feature>
<dbReference type="STRING" id="669874.A0A1E4TUW5"/>
<name>A0A1E4TUW5_PACTA</name>
<feature type="domain" description="Rab-GAP TBC" evidence="4">
    <location>
        <begin position="316"/>
        <end position="543"/>
    </location>
</feature>
<dbReference type="FunFam" id="1.10.472.80:FF:000001">
    <property type="entry name" value="TBC1 domain family member 22B"/>
    <property type="match status" value="1"/>
</dbReference>
<keyword evidence="2" id="KW-0343">GTPase activation</keyword>
<accession>A0A1E4TUW5</accession>
<dbReference type="GO" id="GO:0005795">
    <property type="term" value="C:Golgi stack"/>
    <property type="evidence" value="ECO:0007669"/>
    <property type="project" value="UniProtKB-SubCell"/>
</dbReference>
<feature type="region of interest" description="Disordered" evidence="3">
    <location>
        <begin position="105"/>
        <end position="176"/>
    </location>
</feature>
<dbReference type="FunFam" id="1.10.10.750:FF:000007">
    <property type="entry name" value="TBC1 domain family member"/>
    <property type="match status" value="1"/>
</dbReference>
<dbReference type="GO" id="GO:0005096">
    <property type="term" value="F:GTPase activator activity"/>
    <property type="evidence" value="ECO:0007669"/>
    <property type="project" value="UniProtKB-KW"/>
</dbReference>
<protein>
    <recommendedName>
        <fullName evidence="4">Rab-GAP TBC domain-containing protein</fullName>
    </recommendedName>
</protein>
<dbReference type="PROSITE" id="PS50086">
    <property type="entry name" value="TBC_RABGAP"/>
    <property type="match status" value="1"/>
</dbReference>
<evidence type="ECO:0000259" key="4">
    <source>
        <dbReference type="PROSITE" id="PS50086"/>
    </source>
</evidence>
<dbReference type="AlphaFoldDB" id="A0A1E4TUW5"/>
<gene>
    <name evidence="5" type="ORF">PACTADRAFT_76029</name>
</gene>
<proteinExistence type="predicted"/>
<reference evidence="6" key="1">
    <citation type="submission" date="2016-05" db="EMBL/GenBank/DDBJ databases">
        <title>Comparative genomics of biotechnologically important yeasts.</title>
        <authorList>
            <consortium name="DOE Joint Genome Institute"/>
            <person name="Riley R."/>
            <person name="Haridas S."/>
            <person name="Wolfe K.H."/>
            <person name="Lopes M.R."/>
            <person name="Hittinger C.T."/>
            <person name="Goker M."/>
            <person name="Salamov A."/>
            <person name="Wisecaver J."/>
            <person name="Long T.M."/>
            <person name="Aerts A.L."/>
            <person name="Barry K."/>
            <person name="Choi C."/>
            <person name="Clum A."/>
            <person name="Coughlan A.Y."/>
            <person name="Deshpande S."/>
            <person name="Douglass A.P."/>
            <person name="Hanson S.J."/>
            <person name="Klenk H.-P."/>
            <person name="Labutti K."/>
            <person name="Lapidus A."/>
            <person name="Lindquist E."/>
            <person name="Lipzen A."/>
            <person name="Meier-Kolthoff J.P."/>
            <person name="Ohm R.A."/>
            <person name="Otillar R.P."/>
            <person name="Pangilinan J."/>
            <person name="Peng Y."/>
            <person name="Rokas A."/>
            <person name="Rosa C.A."/>
            <person name="Scheuner C."/>
            <person name="Sibirny A.A."/>
            <person name="Slot J.C."/>
            <person name="Stielow J.B."/>
            <person name="Sun H."/>
            <person name="Kurtzman C.P."/>
            <person name="Blackwell M."/>
            <person name="Grigoriev I.V."/>
            <person name="Jeffries T.W."/>
        </authorList>
    </citation>
    <scope>NUCLEOTIDE SEQUENCE [LARGE SCALE GENOMIC DNA]</scope>
    <source>
        <strain evidence="6">NRRL Y-2460</strain>
    </source>
</reference>
<dbReference type="FunFam" id="1.10.8.270:FF:000004">
    <property type="entry name" value="TBC1 domain family, member 22B"/>
    <property type="match status" value="1"/>
</dbReference>
<dbReference type="InterPro" id="IPR000195">
    <property type="entry name" value="Rab-GAP-TBC_dom"/>
</dbReference>
<feature type="region of interest" description="Disordered" evidence="3">
    <location>
        <begin position="42"/>
        <end position="83"/>
    </location>
</feature>
<evidence type="ECO:0000313" key="6">
    <source>
        <dbReference type="Proteomes" id="UP000094236"/>
    </source>
</evidence>
<dbReference type="Gene3D" id="1.10.8.270">
    <property type="entry name" value="putative rabgap domain of human tbc1 domain family member 14 like domains"/>
    <property type="match status" value="1"/>
</dbReference>
<dbReference type="Gene3D" id="1.10.10.750">
    <property type="entry name" value="Ypt/Rab-GAP domain of gyp1p, domain 1"/>
    <property type="match status" value="1"/>
</dbReference>
<dbReference type="PANTHER" id="PTHR22957">
    <property type="entry name" value="TBC1 DOMAIN FAMILY MEMBER GTPASE-ACTIVATING PROTEIN"/>
    <property type="match status" value="1"/>
</dbReference>
<dbReference type="EMBL" id="KV454014">
    <property type="protein sequence ID" value="ODV95565.1"/>
    <property type="molecule type" value="Genomic_DNA"/>
</dbReference>
<dbReference type="Proteomes" id="UP000094236">
    <property type="component" value="Unassembled WGS sequence"/>
</dbReference>
<evidence type="ECO:0000256" key="2">
    <source>
        <dbReference type="ARBA" id="ARBA00022468"/>
    </source>
</evidence>
<evidence type="ECO:0000256" key="1">
    <source>
        <dbReference type="ARBA" id="ARBA00004348"/>
    </source>
</evidence>
<feature type="compositionally biased region" description="Low complexity" evidence="3">
    <location>
        <begin position="42"/>
        <end position="59"/>
    </location>
</feature>
<sequence>MGKKKGYQQPITEMSQTSEYIFGSENHSTSSYASSSMPSFLRSLTSSSHSGSHGGNSSNNHHHHHHHLGSNSGGNNSMTTSDQFETSDKVIGASYSLFDIGNTTTNNGSSLSLHRKPRSSDVVYSPRNSDVSPGRKSTSSVTSSTFRYLNSSSPRISNNNNNIINSSNGSSKSKRNINKDFSSIDDDADWDDKIDIDETLRSFHNNDNQNNTKKNNDEIKYPNIGDLDKPVLINRNLEEESEVESIVDEEEFEETQNDLKPNLDDILNDPSMIVHYVKDPDPINAKDPNSKFNKFVKLIKADSIDLNALKELSWNGIPNELRPIVWQLLLGYLPSNISRRSSTLIRKRKEYVDNVAQVFNGGTEKDQTIWHQIEIDIPRTNPHIKLYSFEQTQRSLERVLYLWAIRHPASGYVQGINDLSTPIYQVFLSLYLNNKKINVENFDPINLSKDITNAIEADTFWCLTKILDTIQDNYIHEQPGILRQVSDLKNLTSRIDQSLTKHIEEQGLQFIQFSFRWMNCLLMREFANIHLIIRMWDTYIAEYPSGFNEFHVYVCCAFLMKFSEEIKDMEFQDIIMYLQNQDKTNFWKEKDVEMILSEAYIWQSLYKNASAHLR</sequence>
<dbReference type="GO" id="GO:0071889">
    <property type="term" value="F:14-3-3 protein binding"/>
    <property type="evidence" value="ECO:0007669"/>
    <property type="project" value="UniProtKB-ARBA"/>
</dbReference>
<organism evidence="5 6">
    <name type="scientific">Pachysolen tannophilus NRRL Y-2460</name>
    <dbReference type="NCBI Taxonomy" id="669874"/>
    <lineage>
        <taxon>Eukaryota</taxon>
        <taxon>Fungi</taxon>
        <taxon>Dikarya</taxon>
        <taxon>Ascomycota</taxon>
        <taxon>Saccharomycotina</taxon>
        <taxon>Pichiomycetes</taxon>
        <taxon>Pachysolenaceae</taxon>
        <taxon>Pachysolen</taxon>
    </lineage>
</organism>
<dbReference type="OrthoDB" id="26371at2759"/>
<comment type="subcellular location">
    <subcellularLocation>
        <location evidence="1">Golgi apparatus</location>
        <location evidence="1">Golgi stack</location>
    </subcellularLocation>
</comment>
<feature type="compositionally biased region" description="Low complexity" evidence="3">
    <location>
        <begin position="150"/>
        <end position="171"/>
    </location>
</feature>
<keyword evidence="6" id="KW-1185">Reference proteome</keyword>
<dbReference type="Gene3D" id="1.10.472.80">
    <property type="entry name" value="Ypt/Rab-GAP domain of gyp1p, domain 3"/>
    <property type="match status" value="1"/>
</dbReference>
<dbReference type="SUPFAM" id="SSF47923">
    <property type="entry name" value="Ypt/Rab-GAP domain of gyp1p"/>
    <property type="match status" value="2"/>
</dbReference>
<dbReference type="SMART" id="SM00164">
    <property type="entry name" value="TBC"/>
    <property type="match status" value="1"/>
</dbReference>
<dbReference type="InterPro" id="IPR035969">
    <property type="entry name" value="Rab-GAP_TBC_sf"/>
</dbReference>
<evidence type="ECO:0000313" key="5">
    <source>
        <dbReference type="EMBL" id="ODV95565.1"/>
    </source>
</evidence>